<evidence type="ECO:0000313" key="1">
    <source>
        <dbReference type="EMBL" id="PKA60574.1"/>
    </source>
</evidence>
<gene>
    <name evidence="1" type="ORF">AXF42_Ash019467</name>
</gene>
<dbReference type="EMBL" id="KZ451936">
    <property type="protein sequence ID" value="PKA60574.1"/>
    <property type="molecule type" value="Genomic_DNA"/>
</dbReference>
<dbReference type="AlphaFoldDB" id="A0A2I0AYH0"/>
<name>A0A2I0AYH0_9ASPA</name>
<reference evidence="1 2" key="1">
    <citation type="journal article" date="2017" name="Nature">
        <title>The Apostasia genome and the evolution of orchids.</title>
        <authorList>
            <person name="Zhang G.Q."/>
            <person name="Liu K.W."/>
            <person name="Li Z."/>
            <person name="Lohaus R."/>
            <person name="Hsiao Y.Y."/>
            <person name="Niu S.C."/>
            <person name="Wang J.Y."/>
            <person name="Lin Y.C."/>
            <person name="Xu Q."/>
            <person name="Chen L.J."/>
            <person name="Yoshida K."/>
            <person name="Fujiwara S."/>
            <person name="Wang Z.W."/>
            <person name="Zhang Y.Q."/>
            <person name="Mitsuda N."/>
            <person name="Wang M."/>
            <person name="Liu G.H."/>
            <person name="Pecoraro L."/>
            <person name="Huang H.X."/>
            <person name="Xiao X.J."/>
            <person name="Lin M."/>
            <person name="Wu X.Y."/>
            <person name="Wu W.L."/>
            <person name="Chen Y.Y."/>
            <person name="Chang S.B."/>
            <person name="Sakamoto S."/>
            <person name="Ohme-Takagi M."/>
            <person name="Yagi M."/>
            <person name="Zeng S.J."/>
            <person name="Shen C.Y."/>
            <person name="Yeh C.M."/>
            <person name="Luo Y.B."/>
            <person name="Tsai W.C."/>
            <person name="Van de Peer Y."/>
            <person name="Liu Z.J."/>
        </authorList>
    </citation>
    <scope>NUCLEOTIDE SEQUENCE [LARGE SCALE GENOMIC DNA]</scope>
    <source>
        <strain evidence="2">cv. Shenzhen</strain>
        <tissue evidence="1">Stem</tissue>
    </source>
</reference>
<accession>A0A2I0AYH0</accession>
<evidence type="ECO:0000313" key="2">
    <source>
        <dbReference type="Proteomes" id="UP000236161"/>
    </source>
</evidence>
<sequence>MYGIFIEPAKGDARYIIPKEYKTMINQQELKVLQLKKGQKPKSTFILSQGKDTQQKESDNEKSISRADLWIAAQKKMINLLNNIVARGRVINPGGSGVIVHNVPLGHDICSVSIDHVIDSSAPLSFPVDECYIIGYLINQDDTIGDQYYFMDPQNISAYVAANERATLLSNQIMDIS</sequence>
<dbReference type="Proteomes" id="UP000236161">
    <property type="component" value="Unassembled WGS sequence"/>
</dbReference>
<protein>
    <submittedName>
        <fullName evidence="1">Uncharacterized protein</fullName>
    </submittedName>
</protein>
<keyword evidence="2" id="KW-1185">Reference proteome</keyword>
<proteinExistence type="predicted"/>
<organism evidence="1 2">
    <name type="scientific">Apostasia shenzhenica</name>
    <dbReference type="NCBI Taxonomy" id="1088818"/>
    <lineage>
        <taxon>Eukaryota</taxon>
        <taxon>Viridiplantae</taxon>
        <taxon>Streptophyta</taxon>
        <taxon>Embryophyta</taxon>
        <taxon>Tracheophyta</taxon>
        <taxon>Spermatophyta</taxon>
        <taxon>Magnoliopsida</taxon>
        <taxon>Liliopsida</taxon>
        <taxon>Asparagales</taxon>
        <taxon>Orchidaceae</taxon>
        <taxon>Apostasioideae</taxon>
        <taxon>Apostasia</taxon>
    </lineage>
</organism>